<evidence type="ECO:0000256" key="6">
    <source>
        <dbReference type="ARBA" id="ARBA00023157"/>
    </source>
</evidence>
<evidence type="ECO:0000313" key="14">
    <source>
        <dbReference type="EMBL" id="NVN40110.1"/>
    </source>
</evidence>
<evidence type="ECO:0000256" key="4">
    <source>
        <dbReference type="ARBA" id="ARBA00022862"/>
    </source>
</evidence>
<dbReference type="EMBL" id="JABXXR010000027">
    <property type="protein sequence ID" value="NVN40110.1"/>
    <property type="molecule type" value="Genomic_DNA"/>
</dbReference>
<dbReference type="EC" id="1.11.1.24" evidence="2"/>
<dbReference type="InterPro" id="IPR050924">
    <property type="entry name" value="Peroxiredoxin_BCP/PrxQ"/>
</dbReference>
<keyword evidence="3" id="KW-0575">Peroxidase</keyword>
<proteinExistence type="inferred from homology"/>
<dbReference type="CDD" id="cd03017">
    <property type="entry name" value="PRX_BCP"/>
    <property type="match status" value="1"/>
</dbReference>
<dbReference type="GO" id="GO:0045454">
    <property type="term" value="P:cell redox homeostasis"/>
    <property type="evidence" value="ECO:0007669"/>
    <property type="project" value="TreeGrafter"/>
</dbReference>
<dbReference type="SUPFAM" id="SSF52833">
    <property type="entry name" value="Thioredoxin-like"/>
    <property type="match status" value="1"/>
</dbReference>
<sequence>MKLLGMAAVLMGSVAISAPAFAALSEGVTAPQFEAPASLGGKEFSFSLAAALHDGPVVLYFYPAAFTKGCTVEAHDFADASDAFKAAHATVIGVSMDKIETLDKFSVSECRSRFAVAADPTGSIATRYDAKMPLLHFATRTSYVIAPDGHIVLAYSNKSPDEHVSRTLAAVQAYASAKH</sequence>
<comment type="caution">
    <text evidence="14">The sequence shown here is derived from an EMBL/GenBank/DDBJ whole genome shotgun (WGS) entry which is preliminary data.</text>
</comment>
<evidence type="ECO:0000259" key="13">
    <source>
        <dbReference type="PROSITE" id="PS51352"/>
    </source>
</evidence>
<evidence type="ECO:0000256" key="2">
    <source>
        <dbReference type="ARBA" id="ARBA00013017"/>
    </source>
</evidence>
<feature type="signal peptide" evidence="12">
    <location>
        <begin position="1"/>
        <end position="22"/>
    </location>
</feature>
<evidence type="ECO:0000256" key="7">
    <source>
        <dbReference type="ARBA" id="ARBA00023284"/>
    </source>
</evidence>
<comment type="similarity">
    <text evidence="9">Belongs to the peroxiredoxin family. BCP/PrxQ subfamily.</text>
</comment>
<keyword evidence="7" id="KW-0676">Redox-active center</keyword>
<dbReference type="Gene3D" id="3.40.30.10">
    <property type="entry name" value="Glutaredoxin"/>
    <property type="match status" value="1"/>
</dbReference>
<evidence type="ECO:0000256" key="9">
    <source>
        <dbReference type="ARBA" id="ARBA00038489"/>
    </source>
</evidence>
<evidence type="ECO:0000256" key="5">
    <source>
        <dbReference type="ARBA" id="ARBA00023002"/>
    </source>
</evidence>
<accession>A0A850PC61</accession>
<feature type="domain" description="Thioredoxin" evidence="13">
    <location>
        <begin position="24"/>
        <end position="173"/>
    </location>
</feature>
<comment type="function">
    <text evidence="1">Thiol-specific peroxidase that catalyzes the reduction of hydrogen peroxide and organic hydroperoxides to water and alcohols, respectively. Plays a role in cell protection against oxidative stress by detoxifying peroxides and as sensor of hydrogen peroxide-mediated signaling events.</text>
</comment>
<dbReference type="Pfam" id="PF00578">
    <property type="entry name" value="AhpC-TSA"/>
    <property type="match status" value="1"/>
</dbReference>
<dbReference type="PANTHER" id="PTHR42801">
    <property type="entry name" value="THIOREDOXIN-DEPENDENT PEROXIDE REDUCTASE"/>
    <property type="match status" value="1"/>
</dbReference>
<feature type="chain" id="PRO_5032437522" description="thioredoxin-dependent peroxiredoxin" evidence="12">
    <location>
        <begin position="23"/>
        <end position="179"/>
    </location>
</feature>
<dbReference type="RefSeq" id="WP_176613082.1">
    <property type="nucleotide sequence ID" value="NZ_JABXXR010000027.1"/>
</dbReference>
<keyword evidence="12" id="KW-0732">Signal</keyword>
<dbReference type="AlphaFoldDB" id="A0A850PC61"/>
<evidence type="ECO:0000313" key="15">
    <source>
        <dbReference type="Proteomes" id="UP000585665"/>
    </source>
</evidence>
<evidence type="ECO:0000256" key="3">
    <source>
        <dbReference type="ARBA" id="ARBA00022559"/>
    </source>
</evidence>
<dbReference type="GO" id="GO:0008379">
    <property type="term" value="F:thioredoxin peroxidase activity"/>
    <property type="evidence" value="ECO:0007669"/>
    <property type="project" value="TreeGrafter"/>
</dbReference>
<dbReference type="InterPro" id="IPR000866">
    <property type="entry name" value="AhpC/TSA"/>
</dbReference>
<reference evidence="14 15" key="1">
    <citation type="submission" date="2020-06" db="EMBL/GenBank/DDBJ databases">
        <title>Description of novel acetic acid bacteria.</title>
        <authorList>
            <person name="Sombolestani A."/>
        </authorList>
    </citation>
    <scope>NUCLEOTIDE SEQUENCE [LARGE SCALE GENOMIC DNA]</scope>
    <source>
        <strain evidence="14 15">LMG 27010</strain>
    </source>
</reference>
<organism evidence="14 15">
    <name type="scientific">Ameyamaea chiangmaiensis</name>
    <dbReference type="NCBI Taxonomy" id="442969"/>
    <lineage>
        <taxon>Bacteria</taxon>
        <taxon>Pseudomonadati</taxon>
        <taxon>Pseudomonadota</taxon>
        <taxon>Alphaproteobacteria</taxon>
        <taxon>Acetobacterales</taxon>
        <taxon>Acetobacteraceae</taxon>
        <taxon>Ameyamaea</taxon>
    </lineage>
</organism>
<evidence type="ECO:0000256" key="11">
    <source>
        <dbReference type="ARBA" id="ARBA00049091"/>
    </source>
</evidence>
<keyword evidence="6" id="KW-1015">Disulfide bond</keyword>
<dbReference type="InterPro" id="IPR036249">
    <property type="entry name" value="Thioredoxin-like_sf"/>
</dbReference>
<keyword evidence="15" id="KW-1185">Reference proteome</keyword>
<gene>
    <name evidence="14" type="ORF">HUK82_05965</name>
</gene>
<keyword evidence="5" id="KW-0560">Oxidoreductase</keyword>
<name>A0A850PC61_9PROT</name>
<dbReference type="GO" id="GO:0005737">
    <property type="term" value="C:cytoplasm"/>
    <property type="evidence" value="ECO:0007669"/>
    <property type="project" value="TreeGrafter"/>
</dbReference>
<dbReference type="PANTHER" id="PTHR42801:SF4">
    <property type="entry name" value="AHPC_TSA FAMILY PROTEIN"/>
    <property type="match status" value="1"/>
</dbReference>
<evidence type="ECO:0000256" key="10">
    <source>
        <dbReference type="ARBA" id="ARBA00042639"/>
    </source>
</evidence>
<evidence type="ECO:0000256" key="12">
    <source>
        <dbReference type="SAM" id="SignalP"/>
    </source>
</evidence>
<keyword evidence="4" id="KW-0049">Antioxidant</keyword>
<dbReference type="InterPro" id="IPR013766">
    <property type="entry name" value="Thioredoxin_domain"/>
</dbReference>
<dbReference type="PROSITE" id="PS51352">
    <property type="entry name" value="THIOREDOXIN_2"/>
    <property type="match status" value="1"/>
</dbReference>
<comment type="catalytic activity">
    <reaction evidence="11">
        <text>a hydroperoxide + [thioredoxin]-dithiol = an alcohol + [thioredoxin]-disulfide + H2O</text>
        <dbReference type="Rhea" id="RHEA:62620"/>
        <dbReference type="Rhea" id="RHEA-COMP:10698"/>
        <dbReference type="Rhea" id="RHEA-COMP:10700"/>
        <dbReference type="ChEBI" id="CHEBI:15377"/>
        <dbReference type="ChEBI" id="CHEBI:29950"/>
        <dbReference type="ChEBI" id="CHEBI:30879"/>
        <dbReference type="ChEBI" id="CHEBI:35924"/>
        <dbReference type="ChEBI" id="CHEBI:50058"/>
        <dbReference type="EC" id="1.11.1.24"/>
    </reaction>
</comment>
<evidence type="ECO:0000256" key="1">
    <source>
        <dbReference type="ARBA" id="ARBA00003330"/>
    </source>
</evidence>
<dbReference type="GO" id="GO:0034599">
    <property type="term" value="P:cellular response to oxidative stress"/>
    <property type="evidence" value="ECO:0007669"/>
    <property type="project" value="TreeGrafter"/>
</dbReference>
<dbReference type="Proteomes" id="UP000585665">
    <property type="component" value="Unassembled WGS sequence"/>
</dbReference>
<evidence type="ECO:0000256" key="8">
    <source>
        <dbReference type="ARBA" id="ARBA00032824"/>
    </source>
</evidence>
<protein>
    <recommendedName>
        <fullName evidence="2">thioredoxin-dependent peroxiredoxin</fullName>
        <ecNumber evidence="2">1.11.1.24</ecNumber>
    </recommendedName>
    <alternativeName>
        <fullName evidence="8">Thioredoxin peroxidase</fullName>
    </alternativeName>
    <alternativeName>
        <fullName evidence="10">Thioredoxin-dependent peroxiredoxin Bcp</fullName>
    </alternativeName>
</protein>